<comment type="similarity">
    <text evidence="1">Belongs to the UPF0145 family.</text>
</comment>
<keyword evidence="2" id="KW-0732">Signal</keyword>
<proteinExistence type="inferred from homology"/>
<dbReference type="Pfam" id="PF01906">
    <property type="entry name" value="YbjQ_1"/>
    <property type="match status" value="1"/>
</dbReference>
<organism evidence="3 4">
    <name type="scientific">Massilia norwichensis</name>
    <dbReference type="NCBI Taxonomy" id="1442366"/>
    <lineage>
        <taxon>Bacteria</taxon>
        <taxon>Pseudomonadati</taxon>
        <taxon>Pseudomonadota</taxon>
        <taxon>Betaproteobacteria</taxon>
        <taxon>Burkholderiales</taxon>
        <taxon>Oxalobacteraceae</taxon>
        <taxon>Telluria group</taxon>
        <taxon>Massilia</taxon>
    </lineage>
</organism>
<evidence type="ECO:0000313" key="4">
    <source>
        <dbReference type="Proteomes" id="UP001205560"/>
    </source>
</evidence>
<dbReference type="Proteomes" id="UP001205560">
    <property type="component" value="Unassembled WGS sequence"/>
</dbReference>
<gene>
    <name evidence="3" type="ORF">NX782_00770</name>
</gene>
<dbReference type="Gene3D" id="3.30.110.70">
    <property type="entry name" value="Hypothetical protein apc22750. Chain B"/>
    <property type="match status" value="1"/>
</dbReference>
<dbReference type="InterPro" id="IPR002765">
    <property type="entry name" value="UPF0145_YbjQ-like"/>
</dbReference>
<feature type="chain" id="PRO_5045759773" evidence="2">
    <location>
        <begin position="23"/>
        <end position="147"/>
    </location>
</feature>
<evidence type="ECO:0000313" key="3">
    <source>
        <dbReference type="EMBL" id="MCS0587732.1"/>
    </source>
</evidence>
<evidence type="ECO:0000256" key="2">
    <source>
        <dbReference type="SAM" id="SignalP"/>
    </source>
</evidence>
<feature type="signal peptide" evidence="2">
    <location>
        <begin position="1"/>
        <end position="22"/>
    </location>
</feature>
<protein>
    <submittedName>
        <fullName evidence="3">Heavy metal-binding domain-containing protein</fullName>
    </submittedName>
</protein>
<sequence length="147" mass="15848">MTKMGYGIACALLLAAATSAQANDRKHMLPIKEALASAAADERLGDSVKFYFGNQPSPAVVKRMGMDQTSQKTNAFAKSDEKACNWVFLSALRQMEKRARELGANAVINIASNYKNVEVKSDTEFECHAGAIMAGVALKGEFVKVAE</sequence>
<keyword evidence="4" id="KW-1185">Reference proteome</keyword>
<name>A0ABT2A0M8_9BURK</name>
<dbReference type="SUPFAM" id="SSF117782">
    <property type="entry name" value="YbjQ-like"/>
    <property type="match status" value="1"/>
</dbReference>
<comment type="caution">
    <text evidence="3">The sequence shown here is derived from an EMBL/GenBank/DDBJ whole genome shotgun (WGS) entry which is preliminary data.</text>
</comment>
<reference evidence="3 4" key="1">
    <citation type="submission" date="2022-08" db="EMBL/GenBank/DDBJ databases">
        <title>Reclassification of Massilia species as members of the genera Telluria, Duganella, Pseudoduganella, Mokoshia gen. nov. and Zemynaea gen. nov. using orthogonal and non-orthogonal genome-based approaches.</title>
        <authorList>
            <person name="Bowman J.P."/>
        </authorList>
    </citation>
    <scope>NUCLEOTIDE SEQUENCE [LARGE SCALE GENOMIC DNA]</scope>
    <source>
        <strain evidence="3 4">LMG 28164</strain>
    </source>
</reference>
<accession>A0ABT2A0M8</accession>
<dbReference type="EMBL" id="JANUGX010000001">
    <property type="protein sequence ID" value="MCS0587732.1"/>
    <property type="molecule type" value="Genomic_DNA"/>
</dbReference>
<dbReference type="InterPro" id="IPR035439">
    <property type="entry name" value="UPF0145_dom_sf"/>
</dbReference>
<evidence type="ECO:0000256" key="1">
    <source>
        <dbReference type="ARBA" id="ARBA00010751"/>
    </source>
</evidence>